<feature type="binding site" evidence="6">
    <location>
        <position position="393"/>
    </location>
    <ligand>
        <name>Zn(2+)</name>
        <dbReference type="ChEBI" id="CHEBI:29105"/>
        <label>1</label>
    </ligand>
</feature>
<comment type="cofactor">
    <cofactor evidence="7">
        <name>a divalent metal cation</name>
        <dbReference type="ChEBI" id="CHEBI:60240"/>
    </cofactor>
    <text evidence="7">Binds 2 divalent metal cations per subunit. Site 1 may preferentially bind zinc ions, while site 2 has a preference for magnesium and/or manganese ions.</text>
</comment>
<feature type="compositionally biased region" description="Low complexity" evidence="8">
    <location>
        <begin position="658"/>
        <end position="667"/>
    </location>
</feature>
<gene>
    <name evidence="10" type="ORF">MNOR_LOCUS29730</name>
</gene>
<dbReference type="PRINTS" id="PR00387">
    <property type="entry name" value="PDIESTERASE1"/>
</dbReference>
<dbReference type="PANTHER" id="PTHR11347">
    <property type="entry name" value="CYCLIC NUCLEOTIDE PHOSPHODIESTERASE"/>
    <property type="match status" value="1"/>
</dbReference>
<evidence type="ECO:0000256" key="1">
    <source>
        <dbReference type="ARBA" id="ARBA00022535"/>
    </source>
</evidence>
<dbReference type="EMBL" id="CAXKWB010034929">
    <property type="protein sequence ID" value="CAL4145507.1"/>
    <property type="molecule type" value="Genomic_DNA"/>
</dbReference>
<evidence type="ECO:0000256" key="7">
    <source>
        <dbReference type="RuleBase" id="RU363067"/>
    </source>
</evidence>
<dbReference type="GO" id="GO:0007165">
    <property type="term" value="P:signal transduction"/>
    <property type="evidence" value="ECO:0007669"/>
    <property type="project" value="InterPro"/>
</dbReference>
<feature type="binding site" evidence="6">
    <location>
        <position position="394"/>
    </location>
    <ligand>
        <name>Zn(2+)</name>
        <dbReference type="ChEBI" id="CHEBI:29105"/>
        <label>2</label>
    </ligand>
</feature>
<protein>
    <recommendedName>
        <fullName evidence="7">Phosphodiesterase</fullName>
        <ecNumber evidence="7">3.1.4.-</ecNumber>
    </recommendedName>
</protein>
<comment type="similarity">
    <text evidence="7">Belongs to the cyclic nucleotide phosphodiesterase family.</text>
</comment>
<dbReference type="SUPFAM" id="SSF109604">
    <property type="entry name" value="HD-domain/PDEase-like"/>
    <property type="match status" value="1"/>
</dbReference>
<dbReference type="Proteomes" id="UP001497623">
    <property type="component" value="Unassembled WGS sequence"/>
</dbReference>
<keyword evidence="11" id="KW-1185">Reference proteome</keyword>
<feature type="compositionally biased region" description="Basic and acidic residues" evidence="8">
    <location>
        <begin position="683"/>
        <end position="696"/>
    </location>
</feature>
<keyword evidence="3 7" id="KW-0378">Hydrolase</keyword>
<proteinExistence type="inferred from homology"/>
<dbReference type="EC" id="3.1.4.-" evidence="7"/>
<dbReference type="InterPro" id="IPR023088">
    <property type="entry name" value="PDEase"/>
</dbReference>
<feature type="binding site" evidence="5">
    <location>
        <position position="556"/>
    </location>
    <ligand>
        <name>AMP</name>
        <dbReference type="ChEBI" id="CHEBI:456215"/>
    </ligand>
</feature>
<feature type="binding site" evidence="6">
    <location>
        <position position="357"/>
    </location>
    <ligand>
        <name>Zn(2+)</name>
        <dbReference type="ChEBI" id="CHEBI:29105"/>
        <label>1</label>
    </ligand>
</feature>
<evidence type="ECO:0000259" key="9">
    <source>
        <dbReference type="PROSITE" id="PS51845"/>
    </source>
</evidence>
<dbReference type="InterPro" id="IPR003607">
    <property type="entry name" value="HD/PDEase_dom"/>
</dbReference>
<sequence>MCNPVCTMCTTTRKIYFCRERTSLSKKKGVRVGSKGESSVIECSAALDVAETAVVKVTVPNKSDSTSVSCQETRRLHAADAIPVIAPAKPDSSAPKEPDSHTNGDTADDDTISNTDGEEVLLSIIAIEGQSTAENEAKNIIQVLKESNICSSSIAALVFDTTAVNSGHRQGFKVIQCHTQGQGYKVEPNVIIFLSPPGAFRKNVARTTGEEEDELSEVEPDAVPPEVREWLASTFTRQLTNNRRKTDEKPRFRSVANAIRAGIFVERIYRRLSSATFLQLPPDVTRLLKKVDEWHFDVWQLQTTSNNTPLRCLAYELLNRYGLLHKFKVPPAALEAFLTQVEAGYCKYKNPYHNNVHAADVMQTIHYMLSQTGLMNWLTDVEILATLIAALIHDYEHTGTTNNFHVMSGSETALLYNDRAVLENHHVCAAFRLLRGEENNVLVNLSREEYREFRSLVIEMVLATDMSSHFQQIKAMKTMLSLSDSRQAEGLDKAKALSLVLHCCDISHPAKRWDLHEHWTGQLLEEFFRQGDKERDLGLPYSPLCDRNNTLVAESQIGFIDFIVEPSLQVCGDLLEKVAVLSAPSPSTTIVEEPQNATVSVAPSTETILEEEPDNEPGGPIKRPVRSAGAPVPRPWQQCLVTNKARWKDRAAKDAELRALQAQQQAEVNGDESTGEDEEERGQEENPNKAGEKQEQEVNNEGATAQQE</sequence>
<reference evidence="10 11" key="1">
    <citation type="submission" date="2024-05" db="EMBL/GenBank/DDBJ databases">
        <authorList>
            <person name="Wallberg A."/>
        </authorList>
    </citation>
    <scope>NUCLEOTIDE SEQUENCE [LARGE SCALE GENOMIC DNA]</scope>
</reference>
<comment type="caution">
    <text evidence="10">The sequence shown here is derived from an EMBL/GenBank/DDBJ whole genome shotgun (WGS) entry which is preliminary data.</text>
</comment>
<feature type="active site" description="Proton donor" evidence="4">
    <location>
        <position position="353"/>
    </location>
</feature>
<dbReference type="Gene3D" id="1.10.1300.10">
    <property type="entry name" value="3'5'-cyclic nucleotide phosphodiesterase, catalytic domain"/>
    <property type="match status" value="1"/>
</dbReference>
<feature type="non-terminal residue" evidence="10">
    <location>
        <position position="708"/>
    </location>
</feature>
<feature type="compositionally biased region" description="Polar residues" evidence="8">
    <location>
        <begin position="595"/>
        <end position="607"/>
    </location>
</feature>
<feature type="binding site" evidence="5">
    <location>
        <begin position="353"/>
        <end position="357"/>
    </location>
    <ligand>
        <name>AMP</name>
        <dbReference type="ChEBI" id="CHEBI:456215"/>
    </ligand>
</feature>
<feature type="binding site" evidence="5">
    <location>
        <position position="394"/>
    </location>
    <ligand>
        <name>AMP</name>
        <dbReference type="ChEBI" id="CHEBI:456215"/>
    </ligand>
</feature>
<dbReference type="GO" id="GO:0046872">
    <property type="term" value="F:metal ion binding"/>
    <property type="evidence" value="ECO:0007669"/>
    <property type="project" value="UniProtKB-KW"/>
</dbReference>
<accession>A0AAV2RY39</accession>
<evidence type="ECO:0000313" key="10">
    <source>
        <dbReference type="EMBL" id="CAL4145507.1"/>
    </source>
</evidence>
<evidence type="ECO:0000256" key="5">
    <source>
        <dbReference type="PIRSR" id="PIRSR623088-2"/>
    </source>
</evidence>
<feature type="binding site" evidence="6">
    <location>
        <position position="394"/>
    </location>
    <ligand>
        <name>Zn(2+)</name>
        <dbReference type="ChEBI" id="CHEBI:29105"/>
        <label>1</label>
    </ligand>
</feature>
<dbReference type="InterPro" id="IPR023174">
    <property type="entry name" value="PDEase_CS"/>
</dbReference>
<dbReference type="Pfam" id="PF08499">
    <property type="entry name" value="PDEase_I_N"/>
    <property type="match status" value="1"/>
</dbReference>
<dbReference type="InterPro" id="IPR002073">
    <property type="entry name" value="PDEase_catalytic_dom"/>
</dbReference>
<name>A0AAV2RY39_MEGNR</name>
<feature type="region of interest" description="Disordered" evidence="8">
    <location>
        <begin position="595"/>
        <end position="708"/>
    </location>
</feature>
<keyword evidence="1" id="KW-0140">cGMP</keyword>
<dbReference type="Pfam" id="PF00233">
    <property type="entry name" value="PDEase_I"/>
    <property type="match status" value="1"/>
</dbReference>
<evidence type="ECO:0000256" key="6">
    <source>
        <dbReference type="PIRSR" id="PIRSR623088-3"/>
    </source>
</evidence>
<dbReference type="GO" id="GO:0004114">
    <property type="term" value="F:3',5'-cyclic-nucleotide phosphodiesterase activity"/>
    <property type="evidence" value="ECO:0007669"/>
    <property type="project" value="InterPro"/>
</dbReference>
<evidence type="ECO:0000256" key="3">
    <source>
        <dbReference type="ARBA" id="ARBA00022801"/>
    </source>
</evidence>
<dbReference type="PROSITE" id="PS51845">
    <property type="entry name" value="PDEASE_I_2"/>
    <property type="match status" value="1"/>
</dbReference>
<feature type="compositionally biased region" description="Polar residues" evidence="8">
    <location>
        <begin position="697"/>
        <end position="708"/>
    </location>
</feature>
<feature type="compositionally biased region" description="Basic and acidic residues" evidence="8">
    <location>
        <begin position="646"/>
        <end position="657"/>
    </location>
</feature>
<dbReference type="InterPro" id="IPR036971">
    <property type="entry name" value="PDEase_catalytic_dom_sf"/>
</dbReference>
<feature type="binding site" evidence="5">
    <location>
        <position position="505"/>
    </location>
    <ligand>
        <name>AMP</name>
        <dbReference type="ChEBI" id="CHEBI:456215"/>
    </ligand>
</feature>
<feature type="region of interest" description="Disordered" evidence="8">
    <location>
        <begin position="86"/>
        <end position="113"/>
    </location>
</feature>
<dbReference type="InterPro" id="IPR013706">
    <property type="entry name" value="PDE1_N"/>
</dbReference>
<dbReference type="SMART" id="SM00471">
    <property type="entry name" value="HDc"/>
    <property type="match status" value="1"/>
</dbReference>
<feature type="binding site" evidence="6">
    <location>
        <position position="505"/>
    </location>
    <ligand>
        <name>Zn(2+)</name>
        <dbReference type="ChEBI" id="CHEBI:29105"/>
        <label>1</label>
    </ligand>
</feature>
<dbReference type="AlphaFoldDB" id="A0AAV2RY39"/>
<evidence type="ECO:0000256" key="2">
    <source>
        <dbReference type="ARBA" id="ARBA00022723"/>
    </source>
</evidence>
<dbReference type="FunFam" id="1.10.1300.10:FF:000032">
    <property type="entry name" value="Phosphodiesterase"/>
    <property type="match status" value="1"/>
</dbReference>
<dbReference type="CDD" id="cd00077">
    <property type="entry name" value="HDc"/>
    <property type="match status" value="1"/>
</dbReference>
<evidence type="ECO:0000256" key="8">
    <source>
        <dbReference type="SAM" id="MobiDB-lite"/>
    </source>
</evidence>
<feature type="compositionally biased region" description="Acidic residues" evidence="8">
    <location>
        <begin position="669"/>
        <end position="682"/>
    </location>
</feature>
<feature type="domain" description="PDEase" evidence="9">
    <location>
        <begin position="276"/>
        <end position="654"/>
    </location>
</feature>
<dbReference type="PROSITE" id="PS00126">
    <property type="entry name" value="PDEASE_I_1"/>
    <property type="match status" value="1"/>
</dbReference>
<keyword evidence="2 6" id="KW-0479">Metal-binding</keyword>
<organism evidence="10 11">
    <name type="scientific">Meganyctiphanes norvegica</name>
    <name type="common">Northern krill</name>
    <name type="synonym">Thysanopoda norvegica</name>
    <dbReference type="NCBI Taxonomy" id="48144"/>
    <lineage>
        <taxon>Eukaryota</taxon>
        <taxon>Metazoa</taxon>
        <taxon>Ecdysozoa</taxon>
        <taxon>Arthropoda</taxon>
        <taxon>Crustacea</taxon>
        <taxon>Multicrustacea</taxon>
        <taxon>Malacostraca</taxon>
        <taxon>Eumalacostraca</taxon>
        <taxon>Eucarida</taxon>
        <taxon>Euphausiacea</taxon>
        <taxon>Euphausiidae</taxon>
        <taxon>Meganyctiphanes</taxon>
    </lineage>
</organism>
<evidence type="ECO:0000313" key="11">
    <source>
        <dbReference type="Proteomes" id="UP001497623"/>
    </source>
</evidence>
<evidence type="ECO:0000256" key="4">
    <source>
        <dbReference type="PIRSR" id="PIRSR623088-1"/>
    </source>
</evidence>